<dbReference type="SUPFAM" id="SSF46626">
    <property type="entry name" value="Cytochrome c"/>
    <property type="match status" value="1"/>
</dbReference>
<dbReference type="InterPro" id="IPR036909">
    <property type="entry name" value="Cyt_c-like_dom_sf"/>
</dbReference>
<evidence type="ECO:0000256" key="2">
    <source>
        <dbReference type="ARBA" id="ARBA00022723"/>
    </source>
</evidence>
<sequence length="147" mass="15937">MKQVLTIILILTIGGIKLNAQTKGKTKKTVQTDVVSASVLANGQKVYNQYCLSCHMADGGGVQNMNPPLIKTTYVLGDKTRLIKIALNGLAEEIEIDGEVYTNVMPSHGFLKDQEIADVLTFVRNSFGNKASAIKASEVKAIRAEKK</sequence>
<gene>
    <name evidence="6" type="ORF">WAE58_02175</name>
</gene>
<evidence type="ECO:0000313" key="6">
    <source>
        <dbReference type="EMBL" id="MEJ2901212.1"/>
    </source>
</evidence>
<evidence type="ECO:0000313" key="7">
    <source>
        <dbReference type="Proteomes" id="UP001378956"/>
    </source>
</evidence>
<keyword evidence="3 4" id="KW-0408">Iron</keyword>
<protein>
    <submittedName>
        <fullName evidence="6">Cytochrome c</fullName>
    </submittedName>
</protein>
<keyword evidence="7" id="KW-1185">Reference proteome</keyword>
<dbReference type="Pfam" id="PF00034">
    <property type="entry name" value="Cytochrom_C"/>
    <property type="match status" value="1"/>
</dbReference>
<dbReference type="EMBL" id="JBBEUB010000001">
    <property type="protein sequence ID" value="MEJ2901212.1"/>
    <property type="molecule type" value="Genomic_DNA"/>
</dbReference>
<evidence type="ECO:0000259" key="5">
    <source>
        <dbReference type="PROSITE" id="PS51007"/>
    </source>
</evidence>
<dbReference type="InterPro" id="IPR009056">
    <property type="entry name" value="Cyt_c-like_dom"/>
</dbReference>
<keyword evidence="1 4" id="KW-0349">Heme</keyword>
<dbReference type="PROSITE" id="PS51007">
    <property type="entry name" value="CYTC"/>
    <property type="match status" value="1"/>
</dbReference>
<dbReference type="Proteomes" id="UP001378956">
    <property type="component" value="Unassembled WGS sequence"/>
</dbReference>
<dbReference type="RefSeq" id="WP_172663691.1">
    <property type="nucleotide sequence ID" value="NZ_CBFGNQ010000004.1"/>
</dbReference>
<comment type="caution">
    <text evidence="6">The sequence shown here is derived from an EMBL/GenBank/DDBJ whole genome shotgun (WGS) entry which is preliminary data.</text>
</comment>
<proteinExistence type="predicted"/>
<keyword evidence="2 4" id="KW-0479">Metal-binding</keyword>
<name>A0ABU8NG24_9SPHI</name>
<reference evidence="6 7" key="1">
    <citation type="submission" date="2024-03" db="EMBL/GenBank/DDBJ databases">
        <title>Sequence of Lycoming College Course Isolates.</title>
        <authorList>
            <person name="Plotts O."/>
            <person name="Newman J."/>
        </authorList>
    </citation>
    <scope>NUCLEOTIDE SEQUENCE [LARGE SCALE GENOMIC DNA]</scope>
    <source>
        <strain evidence="6 7">CJB-3</strain>
    </source>
</reference>
<organism evidence="6 7">
    <name type="scientific">Pedobacter panaciterrae</name>
    <dbReference type="NCBI Taxonomy" id="363849"/>
    <lineage>
        <taxon>Bacteria</taxon>
        <taxon>Pseudomonadati</taxon>
        <taxon>Bacteroidota</taxon>
        <taxon>Sphingobacteriia</taxon>
        <taxon>Sphingobacteriales</taxon>
        <taxon>Sphingobacteriaceae</taxon>
        <taxon>Pedobacter</taxon>
    </lineage>
</organism>
<evidence type="ECO:0000256" key="3">
    <source>
        <dbReference type="ARBA" id="ARBA00023004"/>
    </source>
</evidence>
<evidence type="ECO:0000256" key="1">
    <source>
        <dbReference type="ARBA" id="ARBA00022617"/>
    </source>
</evidence>
<dbReference type="InterPro" id="IPR051459">
    <property type="entry name" value="Cytochrome_c-type_DH"/>
</dbReference>
<feature type="domain" description="Cytochrome c" evidence="5">
    <location>
        <begin position="38"/>
        <end position="127"/>
    </location>
</feature>
<evidence type="ECO:0000256" key="4">
    <source>
        <dbReference type="PROSITE-ProRule" id="PRU00433"/>
    </source>
</evidence>
<dbReference type="Gene3D" id="1.10.760.10">
    <property type="entry name" value="Cytochrome c-like domain"/>
    <property type="match status" value="1"/>
</dbReference>
<dbReference type="PANTHER" id="PTHR35008">
    <property type="entry name" value="BLL4482 PROTEIN-RELATED"/>
    <property type="match status" value="1"/>
</dbReference>
<dbReference type="PANTHER" id="PTHR35008:SF8">
    <property type="entry name" value="ALCOHOL DEHYDROGENASE CYTOCHROME C SUBUNIT"/>
    <property type="match status" value="1"/>
</dbReference>
<accession>A0ABU8NG24</accession>